<protein>
    <recommendedName>
        <fullName evidence="1">ESAT-6-like protein</fullName>
    </recommendedName>
</protein>
<evidence type="ECO:0000313" key="2">
    <source>
        <dbReference type="EMBL" id="MBB6716640.1"/>
    </source>
</evidence>
<dbReference type="RefSeq" id="WP_185165632.1">
    <property type="nucleotide sequence ID" value="NZ_JACKWY010000018.1"/>
</dbReference>
<dbReference type="InterPro" id="IPR010310">
    <property type="entry name" value="T7SS_ESAT-6-like"/>
</dbReference>
<dbReference type="SUPFAM" id="SSF140453">
    <property type="entry name" value="EsxAB dimer-like"/>
    <property type="match status" value="1"/>
</dbReference>
<dbReference type="Proteomes" id="UP000585258">
    <property type="component" value="Unassembled WGS sequence"/>
</dbReference>
<dbReference type="AlphaFoldDB" id="A0A7X0VTC0"/>
<evidence type="ECO:0000256" key="1">
    <source>
        <dbReference type="RuleBase" id="RU362001"/>
    </source>
</evidence>
<dbReference type="InterPro" id="IPR036689">
    <property type="entry name" value="ESAT-6-like_sf"/>
</dbReference>
<gene>
    <name evidence="2" type="ORF">H7E68_18305</name>
</gene>
<name>A0A7X0VTC0_9CLOT</name>
<dbReference type="Gene3D" id="1.10.287.1060">
    <property type="entry name" value="ESAT-6-like"/>
    <property type="match status" value="1"/>
</dbReference>
<organism evidence="2 3">
    <name type="scientific">Clostridium gasigenes</name>
    <dbReference type="NCBI Taxonomy" id="94869"/>
    <lineage>
        <taxon>Bacteria</taxon>
        <taxon>Bacillati</taxon>
        <taxon>Bacillota</taxon>
        <taxon>Clostridia</taxon>
        <taxon>Eubacteriales</taxon>
        <taxon>Clostridiaceae</taxon>
        <taxon>Clostridium</taxon>
    </lineage>
</organism>
<dbReference type="EMBL" id="JACKWY010000018">
    <property type="protein sequence ID" value="MBB6716640.1"/>
    <property type="molecule type" value="Genomic_DNA"/>
</dbReference>
<proteinExistence type="inferred from homology"/>
<accession>A0A7X0VTC0</accession>
<dbReference type="Pfam" id="PF06013">
    <property type="entry name" value="WXG100"/>
    <property type="match status" value="1"/>
</dbReference>
<reference evidence="2 3" key="1">
    <citation type="submission" date="2020-08" db="EMBL/GenBank/DDBJ databases">
        <title>Clostridia isolated from Swiss meat.</title>
        <authorList>
            <person name="Wambui J."/>
            <person name="Stevens M.J.A."/>
            <person name="Stephan R."/>
        </authorList>
    </citation>
    <scope>NUCLEOTIDE SEQUENCE [LARGE SCALE GENOMIC DNA]</scope>
    <source>
        <strain evidence="2 3">CM001</strain>
    </source>
</reference>
<comment type="similarity">
    <text evidence="1">Belongs to the WXG100 family.</text>
</comment>
<dbReference type="NCBIfam" id="TIGR03930">
    <property type="entry name" value="WXG100_ESAT6"/>
    <property type="match status" value="1"/>
</dbReference>
<comment type="caution">
    <text evidence="2">The sequence shown here is derived from an EMBL/GenBank/DDBJ whole genome shotgun (WGS) entry which is preliminary data.</text>
</comment>
<sequence length="96" mass="11221">MSRVEVDVEEFKRAAQTFITAADNCKAMEYKIKQVTEGLLNTWEGDTKKAFRNEYNDLTKGMYNYDEMLRIIADDINRIGESFKEVDNELKKSILK</sequence>
<evidence type="ECO:0000313" key="3">
    <source>
        <dbReference type="Proteomes" id="UP000585258"/>
    </source>
</evidence>